<dbReference type="Proteomes" id="UP000836387">
    <property type="component" value="Unassembled WGS sequence"/>
</dbReference>
<reference evidence="1" key="1">
    <citation type="submission" date="2020-04" db="EMBL/GenBank/DDBJ databases">
        <authorList>
            <person name="Broberg M."/>
        </authorList>
    </citation>
    <scope>NUCLEOTIDE SEQUENCE</scope>
</reference>
<accession>A0ACA9UDK4</accession>
<organism evidence="1 2">
    <name type="scientific">Clonostachys rosea f. rosea IK726</name>
    <dbReference type="NCBI Taxonomy" id="1349383"/>
    <lineage>
        <taxon>Eukaryota</taxon>
        <taxon>Fungi</taxon>
        <taxon>Dikarya</taxon>
        <taxon>Ascomycota</taxon>
        <taxon>Pezizomycotina</taxon>
        <taxon>Sordariomycetes</taxon>
        <taxon>Hypocreomycetidae</taxon>
        <taxon>Hypocreales</taxon>
        <taxon>Bionectriaceae</taxon>
        <taxon>Clonostachys</taxon>
    </lineage>
</organism>
<protein>
    <submittedName>
        <fullName evidence="1">Uncharacterized protein</fullName>
    </submittedName>
</protein>
<gene>
    <name evidence="1" type="ORF">CRV2_00019445</name>
</gene>
<evidence type="ECO:0000313" key="1">
    <source>
        <dbReference type="EMBL" id="CAG9950867.1"/>
    </source>
</evidence>
<evidence type="ECO:0000313" key="2">
    <source>
        <dbReference type="Proteomes" id="UP000836387"/>
    </source>
</evidence>
<comment type="caution">
    <text evidence="1">The sequence shown here is derived from an EMBL/GenBank/DDBJ whole genome shotgun (WGS) entry which is preliminary data.</text>
</comment>
<dbReference type="EMBL" id="CADEHS020000202">
    <property type="protein sequence ID" value="CAG9950867.1"/>
    <property type="molecule type" value="Genomic_DNA"/>
</dbReference>
<keyword evidence="2" id="KW-1185">Reference proteome</keyword>
<sequence>MSEYDAMIIQSYEIPILYCALAGLCNWLFLAGFIVFPGAFSSLQDANILAQSDAGVTLQRAIQHSLPLYMGGFTCITSFLGLLYVFWRVRENYVWLLNRVFMPGMANALPKTGTGLGPQR</sequence>
<proteinExistence type="predicted"/>
<name>A0ACA9UDK4_BIOOC</name>
<reference evidence="1" key="2">
    <citation type="submission" date="2021-10" db="EMBL/GenBank/DDBJ databases">
        <authorList>
            <person name="Piombo E."/>
        </authorList>
    </citation>
    <scope>NUCLEOTIDE SEQUENCE</scope>
</reference>